<sequence length="81" mass="8894">MASAWPPVKSEYLAGTFARMDSAFLSSKTSLDEQENYSLSGSETESQNEYDQEMSPNDIQLSGVAFQLDGTYSNGNLLTKL</sequence>
<dbReference type="EMBL" id="CP111020">
    <property type="protein sequence ID" value="WAR15534.1"/>
    <property type="molecule type" value="Genomic_DNA"/>
</dbReference>
<protein>
    <submittedName>
        <fullName evidence="2">Uncharacterized protein</fullName>
    </submittedName>
</protein>
<evidence type="ECO:0000256" key="1">
    <source>
        <dbReference type="SAM" id="MobiDB-lite"/>
    </source>
</evidence>
<keyword evidence="3" id="KW-1185">Reference proteome</keyword>
<accession>A0ABY7F2W8</accession>
<reference evidence="2" key="1">
    <citation type="submission" date="2022-11" db="EMBL/GenBank/DDBJ databases">
        <title>Centuries of genome instability and evolution in soft-shell clam transmissible cancer (bioRxiv).</title>
        <authorList>
            <person name="Hart S.F.M."/>
            <person name="Yonemitsu M.A."/>
            <person name="Giersch R.M."/>
            <person name="Beal B.F."/>
            <person name="Arriagada G."/>
            <person name="Davis B.W."/>
            <person name="Ostrander E.A."/>
            <person name="Goff S.P."/>
            <person name="Metzger M.J."/>
        </authorList>
    </citation>
    <scope>NUCLEOTIDE SEQUENCE</scope>
    <source>
        <strain evidence="2">MELC-2E11</strain>
        <tissue evidence="2">Siphon/mantle</tissue>
    </source>
</reference>
<dbReference type="Proteomes" id="UP001164746">
    <property type="component" value="Chromosome 9"/>
</dbReference>
<gene>
    <name evidence="2" type="ORF">MAR_005639</name>
</gene>
<organism evidence="2 3">
    <name type="scientific">Mya arenaria</name>
    <name type="common">Soft-shell clam</name>
    <dbReference type="NCBI Taxonomy" id="6604"/>
    <lineage>
        <taxon>Eukaryota</taxon>
        <taxon>Metazoa</taxon>
        <taxon>Spiralia</taxon>
        <taxon>Lophotrochozoa</taxon>
        <taxon>Mollusca</taxon>
        <taxon>Bivalvia</taxon>
        <taxon>Autobranchia</taxon>
        <taxon>Heteroconchia</taxon>
        <taxon>Euheterodonta</taxon>
        <taxon>Imparidentia</taxon>
        <taxon>Neoheterodontei</taxon>
        <taxon>Myida</taxon>
        <taxon>Myoidea</taxon>
        <taxon>Myidae</taxon>
        <taxon>Mya</taxon>
    </lineage>
</organism>
<proteinExistence type="predicted"/>
<evidence type="ECO:0000313" key="2">
    <source>
        <dbReference type="EMBL" id="WAR15534.1"/>
    </source>
</evidence>
<feature type="compositionally biased region" description="Polar residues" evidence="1">
    <location>
        <begin position="36"/>
        <end position="45"/>
    </location>
</feature>
<name>A0ABY7F2W8_MYAAR</name>
<feature type="region of interest" description="Disordered" evidence="1">
    <location>
        <begin position="34"/>
        <end position="54"/>
    </location>
</feature>
<evidence type="ECO:0000313" key="3">
    <source>
        <dbReference type="Proteomes" id="UP001164746"/>
    </source>
</evidence>